<keyword evidence="1" id="KW-1133">Transmembrane helix</keyword>
<evidence type="ECO:0000313" key="3">
    <source>
        <dbReference type="Proteomes" id="UP000250642"/>
    </source>
</evidence>
<dbReference type="AlphaFoldDB" id="A0A329QEJ1"/>
<keyword evidence="1" id="KW-0812">Transmembrane</keyword>
<dbReference type="Proteomes" id="UP000250642">
    <property type="component" value="Unassembled WGS sequence"/>
</dbReference>
<feature type="transmembrane region" description="Helical" evidence="1">
    <location>
        <begin position="12"/>
        <end position="31"/>
    </location>
</feature>
<feature type="transmembrane region" description="Helical" evidence="1">
    <location>
        <begin position="90"/>
        <end position="111"/>
    </location>
</feature>
<gene>
    <name evidence="2" type="ORF">DC345_29105</name>
</gene>
<proteinExistence type="predicted"/>
<dbReference type="RefSeq" id="WP_113056098.1">
    <property type="nucleotide sequence ID" value="NZ_QEVW01000026.1"/>
</dbReference>
<feature type="transmembrane region" description="Helical" evidence="1">
    <location>
        <begin position="167"/>
        <end position="190"/>
    </location>
</feature>
<evidence type="ECO:0000256" key="1">
    <source>
        <dbReference type="SAM" id="Phobius"/>
    </source>
</evidence>
<feature type="transmembrane region" description="Helical" evidence="1">
    <location>
        <begin position="63"/>
        <end position="84"/>
    </location>
</feature>
<organism evidence="2 3">
    <name type="scientific">Paenibacillus taichungensis</name>
    <dbReference type="NCBI Taxonomy" id="484184"/>
    <lineage>
        <taxon>Bacteria</taxon>
        <taxon>Bacillati</taxon>
        <taxon>Bacillota</taxon>
        <taxon>Bacilli</taxon>
        <taxon>Bacillales</taxon>
        <taxon>Paenibacillaceae</taxon>
        <taxon>Paenibacillus</taxon>
    </lineage>
</organism>
<keyword evidence="1" id="KW-0472">Membrane</keyword>
<comment type="caution">
    <text evidence="2">The sequence shown here is derived from an EMBL/GenBank/DDBJ whole genome shotgun (WGS) entry which is preliminary data.</text>
</comment>
<evidence type="ECO:0000313" key="2">
    <source>
        <dbReference type="EMBL" id="RAW10129.1"/>
    </source>
</evidence>
<feature type="transmembrane region" description="Helical" evidence="1">
    <location>
        <begin position="123"/>
        <end position="147"/>
    </location>
</feature>
<dbReference type="EMBL" id="QEVW01000026">
    <property type="protein sequence ID" value="RAW10129.1"/>
    <property type="molecule type" value="Genomic_DNA"/>
</dbReference>
<protein>
    <submittedName>
        <fullName evidence="2">Uncharacterized protein</fullName>
    </submittedName>
</protein>
<reference evidence="2 3" key="1">
    <citation type="submission" date="2018-04" db="EMBL/GenBank/DDBJ databases">
        <title>Paenibacillus taichungensis Genome sequencing and assembly.</title>
        <authorList>
            <person name="Xu J."/>
            <person name="Rensing C."/>
            <person name="Mazhar H.S."/>
        </authorList>
    </citation>
    <scope>NUCLEOTIDE SEQUENCE [LARGE SCALE GENOMIC DNA]</scope>
    <source>
        <strain evidence="2 3">NC1</strain>
    </source>
</reference>
<name>A0A329QEJ1_9BACL</name>
<sequence length="273" mass="32056">MWSQIAEWSIISKISGLGSIIVFIGTLVAFIRKNQIITTVTSTKIEQLFFTKEKKLYVRMFKFFMNFIFSVLCSCLIIIFFYEIKISSSIVYYILWGTITSYVVLIYVSYFKIDVFDRLLPKANKFIVVSIIFIFHIGCLFSFIPGFLVATILESQLSINFNIIEQLLGSIIAILLTITFVNICFVALTIQTATQLLKKYNKYSEECFYIKAKDNIKWYIYYPIDNEYFLLGNELHIEEATVFRTKQRSEILSEKIYFLRLFRNGEESIDYHI</sequence>
<accession>A0A329QEJ1</accession>